<dbReference type="Proteomes" id="UP000236319">
    <property type="component" value="Unassembled WGS sequence"/>
</dbReference>
<dbReference type="InterPro" id="IPR050896">
    <property type="entry name" value="Mito_lipid_metab_GTPase"/>
</dbReference>
<dbReference type="PANTHER" id="PTHR46434:SF1">
    <property type="entry name" value="GENETIC INTERACTOR OF PROHIBITINS 3, MITOCHONDRIAL"/>
    <property type="match status" value="1"/>
</dbReference>
<dbReference type="InterPro" id="IPR027417">
    <property type="entry name" value="P-loop_NTPase"/>
</dbReference>
<reference evidence="3 4" key="1">
    <citation type="journal article" date="2017" name="BMC Genomics">
        <title>Whole-genome assembly of Babesia ovata and comparative genomics between closely related pathogens.</title>
        <authorList>
            <person name="Yamagishi J."/>
            <person name="Asada M."/>
            <person name="Hakimi H."/>
            <person name="Tanaka T.Q."/>
            <person name="Sugimoto C."/>
            <person name="Kawazu S."/>
        </authorList>
    </citation>
    <scope>NUCLEOTIDE SEQUENCE [LARGE SCALE GENOMIC DNA]</scope>
    <source>
        <strain evidence="3 4">Miyake</strain>
    </source>
</reference>
<proteinExistence type="predicted"/>
<dbReference type="GO" id="GO:0005739">
    <property type="term" value="C:mitochondrion"/>
    <property type="evidence" value="ECO:0007669"/>
    <property type="project" value="TreeGrafter"/>
</dbReference>
<accession>A0A2H6KCN0</accession>
<feature type="compositionally biased region" description="Acidic residues" evidence="1">
    <location>
        <begin position="711"/>
        <end position="738"/>
    </location>
</feature>
<dbReference type="EMBL" id="BDSA01000002">
    <property type="protein sequence ID" value="GBE60751.1"/>
    <property type="molecule type" value="Genomic_DNA"/>
</dbReference>
<dbReference type="GO" id="GO:0005525">
    <property type="term" value="F:GTP binding"/>
    <property type="evidence" value="ECO:0007669"/>
    <property type="project" value="InterPro"/>
</dbReference>
<dbReference type="OrthoDB" id="1696305at2759"/>
<name>A0A2H6KCN0_9APIC</name>
<organism evidence="3 4">
    <name type="scientific">Babesia ovata</name>
    <dbReference type="NCBI Taxonomy" id="189622"/>
    <lineage>
        <taxon>Eukaryota</taxon>
        <taxon>Sar</taxon>
        <taxon>Alveolata</taxon>
        <taxon>Apicomplexa</taxon>
        <taxon>Aconoidasida</taxon>
        <taxon>Piroplasmida</taxon>
        <taxon>Babesiidae</taxon>
        <taxon>Babesia</taxon>
    </lineage>
</organism>
<protein>
    <submittedName>
        <fullName evidence="3">Ribosome biogenesis gtpase</fullName>
    </submittedName>
</protein>
<evidence type="ECO:0000259" key="2">
    <source>
        <dbReference type="Pfam" id="PF01926"/>
    </source>
</evidence>
<dbReference type="InterPro" id="IPR006073">
    <property type="entry name" value="GTP-bd"/>
</dbReference>
<feature type="domain" description="G" evidence="2">
    <location>
        <begin position="501"/>
        <end position="574"/>
    </location>
</feature>
<keyword evidence="4" id="KW-1185">Reference proteome</keyword>
<feature type="region of interest" description="Disordered" evidence="1">
    <location>
        <begin position="135"/>
        <end position="160"/>
    </location>
</feature>
<feature type="region of interest" description="Disordered" evidence="1">
    <location>
        <begin position="180"/>
        <end position="226"/>
    </location>
</feature>
<sequence length="859" mass="93913">MGVYRTLVLWTVISNVAYTFEHRGHGGGAACFALYAGRRGARCSRRSPLSPEQRSRIAELERELASEMPAEPSSSAELFHFDRNLGSSYGARHPSSDEILLDDLIRDSDHESDSAAARRSRKRDKIEVGEVKVSKLGERNSPSPQLKVVKERACKPAAQDSKLEISEVSNTMAINHAGYESEASDDRHDGYGDVDDALGSTDTAHGNSGAESPDHTSVGHDSSSDSIEDVLMESIRAAEQWASDEHRFRNAVAEVSDNITDNEMLQMAKQAEMEENQEGPTMKQLLKSLDEEQPAKTPDNNWQELVQRFDIDADTSHCVGCGIRLQSSSAANPGFVDSVALSGVLEAKGRPRCQRCSSMRSGLIFRDPAIALGDSATAAARETVAILRNALSLNATRHVTVVYMMDAMDIHFESGLADLIVSRRDQRKAETHLYVVLNKVDLLPPHSRKRLIMYVHRFVRSRAPALGLKPRHIFLMSARTGDGVNLFLSVLLDEAYRKRSKVFFVGATNTGKSTFINRLSRFVDTEESGDTGTDSQPPKRQLLSTSVIPGTTLRPLRIDAGPGFNLFDTPGIVVPDAFTSHITSSELKIAVPASLGPAKPLRIGSGQSLLLGQFVRIDVLEGRPFFFTPYLSKHVEVVVKNTRRVPDFLAKMPFGEGRIFYATGEPTASSLKPGMSWNSSVQNNIEKTALGDDADVDNGMKMCWNSSSTDECPDDQESAVEPNTDEATSESTVDDDTYPNETVNVKPECNAVGNIDTTTNYVRSLSNGGDAARPGCNETPPTTSFEVSVIGEGWERATADLCIKGLGFVSLAGALELRLRVETLEGVSVYMREPLMAYDGIPFARKRLPAKAQGRHRNG</sequence>
<evidence type="ECO:0000313" key="3">
    <source>
        <dbReference type="EMBL" id="GBE60751.1"/>
    </source>
</evidence>
<dbReference type="GeneID" id="39874521"/>
<comment type="caution">
    <text evidence="3">The sequence shown here is derived from an EMBL/GenBank/DDBJ whole genome shotgun (WGS) entry which is preliminary data.</text>
</comment>
<dbReference type="PANTHER" id="PTHR46434">
    <property type="entry name" value="GENETIC INTERACTOR OF PROHIBITINS 3, MITOCHONDRIAL"/>
    <property type="match status" value="1"/>
</dbReference>
<dbReference type="Pfam" id="PF01926">
    <property type="entry name" value="MMR_HSR1"/>
    <property type="match status" value="1"/>
</dbReference>
<evidence type="ECO:0000313" key="4">
    <source>
        <dbReference type="Proteomes" id="UP000236319"/>
    </source>
</evidence>
<dbReference type="AlphaFoldDB" id="A0A2H6KCN0"/>
<feature type="compositionally biased region" description="Polar residues" evidence="1">
    <location>
        <begin position="200"/>
        <end position="210"/>
    </location>
</feature>
<dbReference type="RefSeq" id="XP_028866994.1">
    <property type="nucleotide sequence ID" value="XM_029011161.1"/>
</dbReference>
<evidence type="ECO:0000256" key="1">
    <source>
        <dbReference type="SAM" id="MobiDB-lite"/>
    </source>
</evidence>
<dbReference type="Gene3D" id="3.40.50.300">
    <property type="entry name" value="P-loop containing nucleotide triphosphate hydrolases"/>
    <property type="match status" value="1"/>
</dbReference>
<dbReference type="VEuPathDB" id="PiroplasmaDB:BOVATA_022440"/>
<feature type="region of interest" description="Disordered" evidence="1">
    <location>
        <begin position="705"/>
        <end position="744"/>
    </location>
</feature>
<dbReference type="SUPFAM" id="SSF52540">
    <property type="entry name" value="P-loop containing nucleoside triphosphate hydrolases"/>
    <property type="match status" value="1"/>
</dbReference>
<gene>
    <name evidence="3" type="ORF">BOVATA_022440</name>
</gene>
<dbReference type="CDD" id="cd01855">
    <property type="entry name" value="YqeH"/>
    <property type="match status" value="1"/>
</dbReference>